<evidence type="ECO:0000313" key="7">
    <source>
        <dbReference type="EMBL" id="KAK7571162.1"/>
    </source>
</evidence>
<dbReference type="EMBL" id="JBBCAQ010000041">
    <property type="protein sequence ID" value="KAK7571162.1"/>
    <property type="molecule type" value="Genomic_DNA"/>
</dbReference>
<name>A0AAN9XX81_9HEMI</name>
<evidence type="ECO:0000256" key="4">
    <source>
        <dbReference type="ARBA" id="ARBA00023180"/>
    </source>
</evidence>
<evidence type="ECO:0000256" key="1">
    <source>
        <dbReference type="ARBA" id="ARBA00001657"/>
    </source>
</evidence>
<dbReference type="FunFam" id="3.90.400.10:FF:000001">
    <property type="entry name" value="Maltase A3, isoform A"/>
    <property type="match status" value="1"/>
</dbReference>
<sequence length="571" mass="67323">MYVLSSDAKNILLVLVKKVKPQQNDLHGSMKISDYPQYCDWLTYTFMRLPFVSLDTDWWKHSVIYEIYTPSFKDSNGDGYGDLKGVTSKLDYLKDLGVDVIWLTPFFPSPMLDTGYDVSDYVGINHLFGTMADFDNLMKQLKRRGMKMIIDLVINHSSDQHKWFQKSIKRIKPYTDYYVWKDPKGYNETGHPIPPNNWLSFFETSAWEWNEKRRQFYYHVFLPQQPDLNLWNRRVKNEMIKIIKFWSDKGVAGIRLDATNWLLEGPSYDDEHPIDESKKGQTVSYFQINHTNIINTEGTFEYICELRESVDKISRRAKNYERIIIPEAWGRLKTYQRLYGNETRQGVHFPFNFLFLMSPDYMNSTGLNQLIDDWINITPKRSAPNWVIESHDKPRTSSILTREYVHIWLTLISLLPGITVLYYGQEIEMQAGIVRPHQLRIGSEYSRSPMQWDESSNAGFSTNQKTWIPINPNYWRLNLKQQQNNPNSTYNFLKDLLKLKKTETIKYGDFKKYIFSDWLFAFTRSYDPFEDYIVVINLGTEKETISLQSRIVDLPSNLTVCLASRNSKINK</sequence>
<comment type="catalytic activity">
    <reaction evidence="1">
        <text>Hydrolysis of terminal, non-reducing (1-&gt;4)-linked alpha-D-glucose residues with release of alpha-D-glucose.</text>
        <dbReference type="EC" id="3.2.1.20"/>
    </reaction>
</comment>
<organism evidence="7 8">
    <name type="scientific">Parthenolecanium corni</name>
    <dbReference type="NCBI Taxonomy" id="536013"/>
    <lineage>
        <taxon>Eukaryota</taxon>
        <taxon>Metazoa</taxon>
        <taxon>Ecdysozoa</taxon>
        <taxon>Arthropoda</taxon>
        <taxon>Hexapoda</taxon>
        <taxon>Insecta</taxon>
        <taxon>Pterygota</taxon>
        <taxon>Neoptera</taxon>
        <taxon>Paraneoptera</taxon>
        <taxon>Hemiptera</taxon>
        <taxon>Sternorrhyncha</taxon>
        <taxon>Coccoidea</taxon>
        <taxon>Coccidae</taxon>
        <taxon>Parthenolecanium</taxon>
    </lineage>
</organism>
<dbReference type="EC" id="3.2.1.20" evidence="3"/>
<dbReference type="GO" id="GO:0005975">
    <property type="term" value="P:carbohydrate metabolic process"/>
    <property type="evidence" value="ECO:0007669"/>
    <property type="project" value="InterPro"/>
</dbReference>
<evidence type="ECO:0000313" key="8">
    <source>
        <dbReference type="Proteomes" id="UP001367676"/>
    </source>
</evidence>
<evidence type="ECO:0000256" key="5">
    <source>
        <dbReference type="ARBA" id="ARBA00023295"/>
    </source>
</evidence>
<proteinExistence type="inferred from homology"/>
<dbReference type="Gene3D" id="3.90.400.10">
    <property type="entry name" value="Oligo-1,6-glucosidase, Domain 2"/>
    <property type="match status" value="1"/>
</dbReference>
<keyword evidence="8" id="KW-1185">Reference proteome</keyword>
<gene>
    <name evidence="7" type="ORF">V9T40_014766</name>
</gene>
<dbReference type="GO" id="GO:0004558">
    <property type="term" value="F:alpha-1,4-glucosidase activity"/>
    <property type="evidence" value="ECO:0007669"/>
    <property type="project" value="UniProtKB-EC"/>
</dbReference>
<evidence type="ECO:0000256" key="3">
    <source>
        <dbReference type="ARBA" id="ARBA00012741"/>
    </source>
</evidence>
<keyword evidence="5" id="KW-0378">Hydrolase</keyword>
<dbReference type="InterPro" id="IPR006047">
    <property type="entry name" value="GH13_cat_dom"/>
</dbReference>
<protein>
    <recommendedName>
        <fullName evidence="3">alpha-glucosidase</fullName>
        <ecNumber evidence="3">3.2.1.20</ecNumber>
    </recommendedName>
</protein>
<dbReference type="InterPro" id="IPR045857">
    <property type="entry name" value="O16G_dom_2"/>
</dbReference>
<dbReference type="PANTHER" id="PTHR10357:SF179">
    <property type="entry name" value="NEUTRAL AND BASIC AMINO ACID TRANSPORT PROTEIN RBAT"/>
    <property type="match status" value="1"/>
</dbReference>
<feature type="domain" description="Glycosyl hydrolase family 13 catalytic" evidence="6">
    <location>
        <begin position="66"/>
        <end position="471"/>
    </location>
</feature>
<evidence type="ECO:0000259" key="6">
    <source>
        <dbReference type="SMART" id="SM00642"/>
    </source>
</evidence>
<accession>A0AAN9XX81</accession>
<dbReference type="Gene3D" id="2.60.40.1180">
    <property type="entry name" value="Golgi alpha-mannosidase II"/>
    <property type="match status" value="1"/>
</dbReference>
<dbReference type="AlphaFoldDB" id="A0AAN9XX81"/>
<comment type="similarity">
    <text evidence="2">Belongs to the glycosyl hydrolase 13 family.</text>
</comment>
<dbReference type="Pfam" id="PF00128">
    <property type="entry name" value="Alpha-amylase"/>
    <property type="match status" value="1"/>
</dbReference>
<keyword evidence="5" id="KW-0326">Glycosidase</keyword>
<dbReference type="PANTHER" id="PTHR10357">
    <property type="entry name" value="ALPHA-AMYLASE FAMILY MEMBER"/>
    <property type="match status" value="1"/>
</dbReference>
<reference evidence="7 8" key="1">
    <citation type="submission" date="2024-03" db="EMBL/GenBank/DDBJ databases">
        <title>Adaptation during the transition from Ophiocordyceps entomopathogen to insect associate is accompanied by gene loss and intensified selection.</title>
        <authorList>
            <person name="Ward C.M."/>
            <person name="Onetto C.A."/>
            <person name="Borneman A.R."/>
        </authorList>
    </citation>
    <scope>NUCLEOTIDE SEQUENCE [LARGE SCALE GENOMIC DNA]</scope>
    <source>
        <strain evidence="7">AWRI1</strain>
        <tissue evidence="7">Single Adult Female</tissue>
    </source>
</reference>
<evidence type="ECO:0000256" key="2">
    <source>
        <dbReference type="ARBA" id="ARBA00008061"/>
    </source>
</evidence>
<dbReference type="Gene3D" id="3.20.20.80">
    <property type="entry name" value="Glycosidases"/>
    <property type="match status" value="1"/>
</dbReference>
<dbReference type="SMART" id="SM00642">
    <property type="entry name" value="Aamy"/>
    <property type="match status" value="1"/>
</dbReference>
<dbReference type="InterPro" id="IPR013780">
    <property type="entry name" value="Glyco_hydro_b"/>
</dbReference>
<keyword evidence="4" id="KW-0325">Glycoprotein</keyword>
<dbReference type="SUPFAM" id="SSF51445">
    <property type="entry name" value="(Trans)glycosidases"/>
    <property type="match status" value="1"/>
</dbReference>
<comment type="caution">
    <text evidence="7">The sequence shown here is derived from an EMBL/GenBank/DDBJ whole genome shotgun (WGS) entry which is preliminary data.</text>
</comment>
<dbReference type="InterPro" id="IPR017853">
    <property type="entry name" value="GH"/>
</dbReference>
<dbReference type="Proteomes" id="UP001367676">
    <property type="component" value="Unassembled WGS sequence"/>
</dbReference>